<sequence>MMAQMHKVYGGQLWMRVKIGLVLGIFVIRIFYSRNIRQLKKRPAGETNVPFTDIKKKIALWQLVQVAFVAGIIILSVCRFN</sequence>
<evidence type="ECO:0000256" key="1">
    <source>
        <dbReference type="SAM" id="Phobius"/>
    </source>
</evidence>
<dbReference type="EMBL" id="LWBP01000123">
    <property type="protein sequence ID" value="OQP62180.1"/>
    <property type="molecule type" value="Genomic_DNA"/>
</dbReference>
<dbReference type="AlphaFoldDB" id="A0A1V9FV34"/>
<organism evidence="2 3">
    <name type="scientific">Niastella populi</name>
    <dbReference type="NCBI Taxonomy" id="550983"/>
    <lineage>
        <taxon>Bacteria</taxon>
        <taxon>Pseudomonadati</taxon>
        <taxon>Bacteroidota</taxon>
        <taxon>Chitinophagia</taxon>
        <taxon>Chitinophagales</taxon>
        <taxon>Chitinophagaceae</taxon>
        <taxon>Niastella</taxon>
    </lineage>
</organism>
<evidence type="ECO:0000313" key="3">
    <source>
        <dbReference type="Proteomes" id="UP000192276"/>
    </source>
</evidence>
<dbReference type="Proteomes" id="UP000192276">
    <property type="component" value="Unassembled WGS sequence"/>
</dbReference>
<keyword evidence="1" id="KW-0472">Membrane</keyword>
<feature type="transmembrane region" description="Helical" evidence="1">
    <location>
        <begin position="58"/>
        <end position="77"/>
    </location>
</feature>
<accession>A0A1V9FV34</accession>
<reference evidence="3" key="1">
    <citation type="submission" date="2016-04" db="EMBL/GenBank/DDBJ databases">
        <authorList>
            <person name="Chen L."/>
            <person name="Zhuang W."/>
            <person name="Wang G."/>
        </authorList>
    </citation>
    <scope>NUCLEOTIDE SEQUENCE [LARGE SCALE GENOMIC DNA]</scope>
    <source>
        <strain evidence="3">208</strain>
    </source>
</reference>
<keyword evidence="1" id="KW-0812">Transmembrane</keyword>
<evidence type="ECO:0000313" key="2">
    <source>
        <dbReference type="EMBL" id="OQP62180.1"/>
    </source>
</evidence>
<proteinExistence type="predicted"/>
<comment type="caution">
    <text evidence="2">The sequence shown here is derived from an EMBL/GenBank/DDBJ whole genome shotgun (WGS) entry which is preliminary data.</text>
</comment>
<keyword evidence="1" id="KW-1133">Transmembrane helix</keyword>
<gene>
    <name evidence="2" type="ORF">A4R26_18040</name>
</gene>
<keyword evidence="3" id="KW-1185">Reference proteome</keyword>
<feature type="transmembrane region" description="Helical" evidence="1">
    <location>
        <begin position="13"/>
        <end position="32"/>
    </location>
</feature>
<protein>
    <submittedName>
        <fullName evidence="2">Uncharacterized protein</fullName>
    </submittedName>
</protein>
<name>A0A1V9FV34_9BACT</name>